<dbReference type="RefSeq" id="WP_171910594.1">
    <property type="nucleotide sequence ID" value="NZ_FOMB01000034.1"/>
</dbReference>
<name>A0A1I1QVU8_9HYPH</name>
<dbReference type="EMBL" id="FOMB01000034">
    <property type="protein sequence ID" value="SFD26117.1"/>
    <property type="molecule type" value="Genomic_DNA"/>
</dbReference>
<dbReference type="Proteomes" id="UP000182258">
    <property type="component" value="Unassembled WGS sequence"/>
</dbReference>
<evidence type="ECO:0000313" key="5">
    <source>
        <dbReference type="EMBL" id="SFD26117.1"/>
    </source>
</evidence>
<dbReference type="GO" id="GO:0003677">
    <property type="term" value="F:DNA binding"/>
    <property type="evidence" value="ECO:0007669"/>
    <property type="project" value="UniProtKB-KW"/>
</dbReference>
<dbReference type="SMART" id="SM00895">
    <property type="entry name" value="FCD"/>
    <property type="match status" value="1"/>
</dbReference>
<evidence type="ECO:0000259" key="4">
    <source>
        <dbReference type="PROSITE" id="PS50949"/>
    </source>
</evidence>
<reference evidence="5 6" key="1">
    <citation type="submission" date="2016-10" db="EMBL/GenBank/DDBJ databases">
        <authorList>
            <person name="de Groot N.N."/>
        </authorList>
    </citation>
    <scope>NUCLEOTIDE SEQUENCE [LARGE SCALE GENOMIC DNA]</scope>
    <source>
        <strain evidence="5 6">CGMCC 1.10210</strain>
    </source>
</reference>
<gene>
    <name evidence="5" type="ORF">SAMN04488059_1344</name>
</gene>
<dbReference type="Pfam" id="PF07729">
    <property type="entry name" value="FCD"/>
    <property type="match status" value="1"/>
</dbReference>
<dbReference type="InterPro" id="IPR008920">
    <property type="entry name" value="TF_FadR/GntR_C"/>
</dbReference>
<accession>A0A1I1QVU8</accession>
<dbReference type="SUPFAM" id="SSF46785">
    <property type="entry name" value="Winged helix' DNA-binding domain"/>
    <property type="match status" value="1"/>
</dbReference>
<evidence type="ECO:0000256" key="1">
    <source>
        <dbReference type="ARBA" id="ARBA00023015"/>
    </source>
</evidence>
<sequence>MSIVGKLAPISSRMTIADGVYQQLRDALMVGRFDPGQTLTISSLATTFGTSHMPVREALRRLAAENALEVSSGGSAGVPAVSVERLDDLCRARVVVEGLATELATERMTTAALIELETIVAEHEALSDEKHVYDMLDRNRAFHFAIYRQSGSEVLLQIIDSLWLRYGPYMRMLSTHIAPQLETGLHEPFTHHHHLIIGAMRQGDAATAKREMVADIDGTLGLLRQLCESSARR</sequence>
<dbReference type="GO" id="GO:0003700">
    <property type="term" value="F:DNA-binding transcription factor activity"/>
    <property type="evidence" value="ECO:0007669"/>
    <property type="project" value="InterPro"/>
</dbReference>
<dbReference type="Gene3D" id="1.20.120.530">
    <property type="entry name" value="GntR ligand-binding domain-like"/>
    <property type="match status" value="1"/>
</dbReference>
<proteinExistence type="predicted"/>
<dbReference type="SMART" id="SM00345">
    <property type="entry name" value="HTH_GNTR"/>
    <property type="match status" value="1"/>
</dbReference>
<dbReference type="PANTHER" id="PTHR43537">
    <property type="entry name" value="TRANSCRIPTIONAL REGULATOR, GNTR FAMILY"/>
    <property type="match status" value="1"/>
</dbReference>
<dbReference type="PROSITE" id="PS50949">
    <property type="entry name" value="HTH_GNTR"/>
    <property type="match status" value="1"/>
</dbReference>
<protein>
    <submittedName>
        <fullName evidence="5">DNA-binding transcriptional regulator, GntR family</fullName>
    </submittedName>
</protein>
<dbReference type="Gene3D" id="1.10.10.10">
    <property type="entry name" value="Winged helix-like DNA-binding domain superfamily/Winged helix DNA-binding domain"/>
    <property type="match status" value="1"/>
</dbReference>
<dbReference type="SUPFAM" id="SSF48008">
    <property type="entry name" value="GntR ligand-binding domain-like"/>
    <property type="match status" value="1"/>
</dbReference>
<dbReference type="InterPro" id="IPR011711">
    <property type="entry name" value="GntR_C"/>
</dbReference>
<dbReference type="Pfam" id="PF00392">
    <property type="entry name" value="GntR"/>
    <property type="match status" value="1"/>
</dbReference>
<dbReference type="AlphaFoldDB" id="A0A1I1QVU8"/>
<dbReference type="PANTHER" id="PTHR43537:SF39">
    <property type="entry name" value="HTH-TYPE TRANSCRIPTIONAL REGULATOR MCBR"/>
    <property type="match status" value="1"/>
</dbReference>
<evidence type="ECO:0000256" key="2">
    <source>
        <dbReference type="ARBA" id="ARBA00023125"/>
    </source>
</evidence>
<organism evidence="5 6">
    <name type="scientific">Devosia psychrophila</name>
    <dbReference type="NCBI Taxonomy" id="728005"/>
    <lineage>
        <taxon>Bacteria</taxon>
        <taxon>Pseudomonadati</taxon>
        <taxon>Pseudomonadota</taxon>
        <taxon>Alphaproteobacteria</taxon>
        <taxon>Hyphomicrobiales</taxon>
        <taxon>Devosiaceae</taxon>
        <taxon>Devosia</taxon>
    </lineage>
</organism>
<keyword evidence="1" id="KW-0805">Transcription regulation</keyword>
<evidence type="ECO:0000256" key="3">
    <source>
        <dbReference type="ARBA" id="ARBA00023163"/>
    </source>
</evidence>
<dbReference type="InterPro" id="IPR000524">
    <property type="entry name" value="Tscrpt_reg_HTH_GntR"/>
</dbReference>
<keyword evidence="3" id="KW-0804">Transcription</keyword>
<dbReference type="InterPro" id="IPR036390">
    <property type="entry name" value="WH_DNA-bd_sf"/>
</dbReference>
<dbReference type="InterPro" id="IPR036388">
    <property type="entry name" value="WH-like_DNA-bd_sf"/>
</dbReference>
<evidence type="ECO:0000313" key="6">
    <source>
        <dbReference type="Proteomes" id="UP000182258"/>
    </source>
</evidence>
<dbReference type="STRING" id="728005.SAMN04488059_1344"/>
<feature type="domain" description="HTH gntR-type" evidence="4">
    <location>
        <begin position="14"/>
        <end position="83"/>
    </location>
</feature>
<keyword evidence="2 5" id="KW-0238">DNA-binding</keyword>